<dbReference type="Proteomes" id="UP001632038">
    <property type="component" value="Unassembled WGS sequence"/>
</dbReference>
<organism evidence="2 3">
    <name type="scientific">Castilleja foliolosa</name>
    <dbReference type="NCBI Taxonomy" id="1961234"/>
    <lineage>
        <taxon>Eukaryota</taxon>
        <taxon>Viridiplantae</taxon>
        <taxon>Streptophyta</taxon>
        <taxon>Embryophyta</taxon>
        <taxon>Tracheophyta</taxon>
        <taxon>Spermatophyta</taxon>
        <taxon>Magnoliopsida</taxon>
        <taxon>eudicotyledons</taxon>
        <taxon>Gunneridae</taxon>
        <taxon>Pentapetalae</taxon>
        <taxon>asterids</taxon>
        <taxon>lamiids</taxon>
        <taxon>Lamiales</taxon>
        <taxon>Orobanchaceae</taxon>
        <taxon>Pedicularideae</taxon>
        <taxon>Castillejinae</taxon>
        <taxon>Castilleja</taxon>
    </lineage>
</organism>
<dbReference type="EMBL" id="JAVIJP010000020">
    <property type="protein sequence ID" value="KAL3638139.1"/>
    <property type="molecule type" value="Genomic_DNA"/>
</dbReference>
<comment type="caution">
    <text evidence="2">The sequence shown here is derived from an EMBL/GenBank/DDBJ whole genome shotgun (WGS) entry which is preliminary data.</text>
</comment>
<dbReference type="AlphaFoldDB" id="A0ABD3DAF1"/>
<proteinExistence type="predicted"/>
<gene>
    <name evidence="2" type="ORF">CASFOL_018009</name>
</gene>
<accession>A0ABD3DAF1</accession>
<keyword evidence="3" id="KW-1185">Reference proteome</keyword>
<protein>
    <submittedName>
        <fullName evidence="2">Uncharacterized protein</fullName>
    </submittedName>
</protein>
<reference evidence="3" key="1">
    <citation type="journal article" date="2024" name="IScience">
        <title>Strigolactones Initiate the Formation of Haustorium-like Structures in Castilleja.</title>
        <authorList>
            <person name="Buerger M."/>
            <person name="Peterson D."/>
            <person name="Chory J."/>
        </authorList>
    </citation>
    <scope>NUCLEOTIDE SEQUENCE [LARGE SCALE GENOMIC DNA]</scope>
</reference>
<sequence length="282" mass="32000">MSSSINFMSTPGYSTIDAIYSFCSNSSRVDYTLISCVHFSSSRHRFRQTSICNASQSYHRRNPDFLRQKRKGFSSSENQLDEDKNGYDDFEESDFLTSKSVPLKEEKEIVELFRKVQVQLRERFAVKEEKKKTEKPKQGMTSRENETVDSLLKILRKHSVQPKQIDNTSEHEMEESPILSPSHPKSNFSRKFPVPEIKSEALYHEGSVNAAPHGNLEAESDDANEIEIGSGKVLDEISENGEEDDEQKCVEVGDVSGMKVVELRSLAKSRGMKGFSKLVELS</sequence>
<feature type="region of interest" description="Disordered" evidence="1">
    <location>
        <begin position="68"/>
        <end position="87"/>
    </location>
</feature>
<name>A0ABD3DAF1_9LAMI</name>
<feature type="region of interest" description="Disordered" evidence="1">
    <location>
        <begin position="162"/>
        <end position="191"/>
    </location>
</feature>
<evidence type="ECO:0000313" key="2">
    <source>
        <dbReference type="EMBL" id="KAL3638139.1"/>
    </source>
</evidence>
<evidence type="ECO:0000256" key="1">
    <source>
        <dbReference type="SAM" id="MobiDB-lite"/>
    </source>
</evidence>
<evidence type="ECO:0000313" key="3">
    <source>
        <dbReference type="Proteomes" id="UP001632038"/>
    </source>
</evidence>
<dbReference type="PANTHER" id="PTHR34449">
    <property type="entry name" value="RHO TERMINATION FACTOR"/>
    <property type="match status" value="1"/>
</dbReference>
<dbReference type="PANTHER" id="PTHR34449:SF5">
    <property type="entry name" value="ATP BINDING _ ATPASE"/>
    <property type="match status" value="1"/>
</dbReference>